<keyword evidence="5" id="KW-0460">Magnesium</keyword>
<sequence>MEDYNNSAVESLVSDKYFKELEVAVKAVQMACLLCQRIQQTLLSKANDHVQSKDDNSPVTIADCCHRNRLLQMGRLLPTAVRDLEQRHSCVFSSGSDGEVEIRGGRVESVWNREERTDDSEEDCCCGPMRKVVLPIASILLNMIYN</sequence>
<keyword evidence="4" id="KW-0378">Hydrolase</keyword>
<evidence type="ECO:0000256" key="5">
    <source>
        <dbReference type="ARBA" id="ARBA00022842"/>
    </source>
</evidence>
<evidence type="ECO:0000256" key="2">
    <source>
        <dbReference type="ARBA" id="ARBA00009759"/>
    </source>
</evidence>
<dbReference type="PANTHER" id="PTHR43200:SF17">
    <property type="entry name" value="3'(2'),5'-BISPHOSPHATE NUCLEOTIDASE"/>
    <property type="match status" value="1"/>
</dbReference>
<evidence type="ECO:0000256" key="1">
    <source>
        <dbReference type="ARBA" id="ARBA00001946"/>
    </source>
</evidence>
<protein>
    <submittedName>
        <fullName evidence="6">Uncharacterized protein</fullName>
    </submittedName>
</protein>
<keyword evidence="3" id="KW-0479">Metal-binding</keyword>
<evidence type="ECO:0000256" key="4">
    <source>
        <dbReference type="ARBA" id="ARBA00022801"/>
    </source>
</evidence>
<dbReference type="AlphaFoldDB" id="A0AAD1YSJ3"/>
<keyword evidence="7" id="KW-1185">Reference proteome</keyword>
<dbReference type="EMBL" id="OU503037">
    <property type="protein sequence ID" value="CAI9756488.1"/>
    <property type="molecule type" value="Genomic_DNA"/>
</dbReference>
<dbReference type="SUPFAM" id="SSF56655">
    <property type="entry name" value="Carbohydrate phosphatase"/>
    <property type="match status" value="1"/>
</dbReference>
<dbReference type="GO" id="GO:0008441">
    <property type="term" value="F:3'(2'),5'-bisphosphate nucleotidase activity"/>
    <property type="evidence" value="ECO:0007669"/>
    <property type="project" value="TreeGrafter"/>
</dbReference>
<accession>A0AAD1YSJ3</accession>
<evidence type="ECO:0000313" key="6">
    <source>
        <dbReference type="EMBL" id="CAI9756488.1"/>
    </source>
</evidence>
<name>A0AAD1YSJ3_9LAMI</name>
<proteinExistence type="inferred from homology"/>
<comment type="cofactor">
    <cofactor evidence="1">
        <name>Mg(2+)</name>
        <dbReference type="ChEBI" id="CHEBI:18420"/>
    </cofactor>
</comment>
<dbReference type="InterPro" id="IPR051090">
    <property type="entry name" value="Inositol_monoP_superfamily"/>
</dbReference>
<dbReference type="PANTHER" id="PTHR43200">
    <property type="entry name" value="PHOSPHATASE"/>
    <property type="match status" value="1"/>
</dbReference>
<dbReference type="Gene3D" id="3.30.540.10">
    <property type="entry name" value="Fructose-1,6-Bisphosphatase, subunit A, domain 1"/>
    <property type="match status" value="1"/>
</dbReference>
<dbReference type="GO" id="GO:0000103">
    <property type="term" value="P:sulfate assimilation"/>
    <property type="evidence" value="ECO:0007669"/>
    <property type="project" value="TreeGrafter"/>
</dbReference>
<comment type="similarity">
    <text evidence="2">Belongs to the inositol monophosphatase superfamily.</text>
</comment>
<dbReference type="GO" id="GO:0046872">
    <property type="term" value="F:metal ion binding"/>
    <property type="evidence" value="ECO:0007669"/>
    <property type="project" value="UniProtKB-KW"/>
</dbReference>
<organism evidence="6 7">
    <name type="scientific">Fraxinus pennsylvanica</name>
    <dbReference type="NCBI Taxonomy" id="56036"/>
    <lineage>
        <taxon>Eukaryota</taxon>
        <taxon>Viridiplantae</taxon>
        <taxon>Streptophyta</taxon>
        <taxon>Embryophyta</taxon>
        <taxon>Tracheophyta</taxon>
        <taxon>Spermatophyta</taxon>
        <taxon>Magnoliopsida</taxon>
        <taxon>eudicotyledons</taxon>
        <taxon>Gunneridae</taxon>
        <taxon>Pentapetalae</taxon>
        <taxon>asterids</taxon>
        <taxon>lamiids</taxon>
        <taxon>Lamiales</taxon>
        <taxon>Oleaceae</taxon>
        <taxon>Oleeae</taxon>
        <taxon>Fraxinus</taxon>
    </lineage>
</organism>
<evidence type="ECO:0000256" key="3">
    <source>
        <dbReference type="ARBA" id="ARBA00022723"/>
    </source>
</evidence>
<reference evidence="6" key="1">
    <citation type="submission" date="2023-05" db="EMBL/GenBank/DDBJ databases">
        <authorList>
            <person name="Huff M."/>
        </authorList>
    </citation>
    <scope>NUCLEOTIDE SEQUENCE</scope>
</reference>
<evidence type="ECO:0000313" key="7">
    <source>
        <dbReference type="Proteomes" id="UP000834106"/>
    </source>
</evidence>
<dbReference type="Proteomes" id="UP000834106">
    <property type="component" value="Chromosome 2"/>
</dbReference>
<gene>
    <name evidence="6" type="ORF">FPE_LOCUS3918</name>
</gene>